<gene>
    <name evidence="1" type="ORF">N473_03795</name>
</gene>
<dbReference type="AlphaFoldDB" id="A0A167IF87"/>
<organism evidence="1 2">
    <name type="scientific">Pseudoalteromonas luteoviolacea CPMOR-1</name>
    <dbReference type="NCBI Taxonomy" id="1365248"/>
    <lineage>
        <taxon>Bacteria</taxon>
        <taxon>Pseudomonadati</taxon>
        <taxon>Pseudomonadota</taxon>
        <taxon>Gammaproteobacteria</taxon>
        <taxon>Alteromonadales</taxon>
        <taxon>Pseudoalteromonadaceae</taxon>
        <taxon>Pseudoalteromonas</taxon>
    </lineage>
</organism>
<comment type="caution">
    <text evidence="1">The sequence shown here is derived from an EMBL/GenBank/DDBJ whole genome shotgun (WGS) entry which is preliminary data.</text>
</comment>
<dbReference type="EMBL" id="AUYC01000062">
    <property type="protein sequence ID" value="KZN59292.1"/>
    <property type="molecule type" value="Genomic_DNA"/>
</dbReference>
<name>A0A167IF87_9GAMM</name>
<dbReference type="PATRIC" id="fig|1365248.3.peg.4617"/>
<protein>
    <submittedName>
        <fullName evidence="1">Uncharacterized protein</fullName>
    </submittedName>
</protein>
<dbReference type="Proteomes" id="UP000076486">
    <property type="component" value="Unassembled WGS sequence"/>
</dbReference>
<sequence length="32" mass="3631">MPGTFATESERIEYLSLNYPAKAIELPNIAKY</sequence>
<evidence type="ECO:0000313" key="2">
    <source>
        <dbReference type="Proteomes" id="UP000076486"/>
    </source>
</evidence>
<evidence type="ECO:0000313" key="1">
    <source>
        <dbReference type="EMBL" id="KZN59292.1"/>
    </source>
</evidence>
<proteinExistence type="predicted"/>
<reference evidence="1 2" key="1">
    <citation type="submission" date="2013-07" db="EMBL/GenBank/DDBJ databases">
        <title>Comparative Genomic and Metabolomic Analysis of Twelve Strains of Pseudoalteromonas luteoviolacea.</title>
        <authorList>
            <person name="Vynne N.G."/>
            <person name="Mansson M."/>
            <person name="Gram L."/>
        </authorList>
    </citation>
    <scope>NUCLEOTIDE SEQUENCE [LARGE SCALE GENOMIC DNA]</scope>
    <source>
        <strain evidence="1 2">CPMOR-1</strain>
    </source>
</reference>
<accession>A0A167IF87</accession>